<evidence type="ECO:0000313" key="7">
    <source>
        <dbReference type="Proteomes" id="UP000318212"/>
    </source>
</evidence>
<reference evidence="6 7" key="1">
    <citation type="submission" date="2019-06" db="EMBL/GenBank/DDBJ databases">
        <title>Lysobacter alkalisoli sp. nov. isolated from saline soil.</title>
        <authorList>
            <person name="Sun J.-Q."/>
            <person name="Xu L."/>
        </authorList>
    </citation>
    <scope>NUCLEOTIDE SEQUENCE [LARGE SCALE GENOMIC DNA]</scope>
    <source>
        <strain evidence="6 7">JCM 31130</strain>
    </source>
</reference>
<proteinExistence type="predicted"/>
<dbReference type="PROSITE" id="PS51755">
    <property type="entry name" value="OMPR_PHOB"/>
    <property type="match status" value="1"/>
</dbReference>
<gene>
    <name evidence="6" type="ORF">FKV25_06085</name>
</gene>
<evidence type="ECO:0000256" key="1">
    <source>
        <dbReference type="ARBA" id="ARBA00023125"/>
    </source>
</evidence>
<dbReference type="InterPro" id="IPR016032">
    <property type="entry name" value="Sig_transdc_resp-reg_C-effctor"/>
</dbReference>
<organism evidence="6 7">
    <name type="scientific">Marilutibacter aestuarii</name>
    <dbReference type="NCBI Taxonomy" id="1706195"/>
    <lineage>
        <taxon>Bacteria</taxon>
        <taxon>Pseudomonadati</taxon>
        <taxon>Pseudomonadota</taxon>
        <taxon>Gammaproteobacteria</taxon>
        <taxon>Lysobacterales</taxon>
        <taxon>Lysobacteraceae</taxon>
        <taxon>Marilutibacter</taxon>
    </lineage>
</organism>
<protein>
    <recommendedName>
        <fullName evidence="5">OmpR/PhoB-type domain-containing protein</fullName>
    </recommendedName>
</protein>
<keyword evidence="4" id="KW-0472">Membrane</keyword>
<dbReference type="InterPro" id="IPR011990">
    <property type="entry name" value="TPR-like_helical_dom_sf"/>
</dbReference>
<dbReference type="InterPro" id="IPR036388">
    <property type="entry name" value="WH-like_DNA-bd_sf"/>
</dbReference>
<feature type="region of interest" description="Disordered" evidence="3">
    <location>
        <begin position="116"/>
        <end position="148"/>
    </location>
</feature>
<feature type="domain" description="OmpR/PhoB-type" evidence="5">
    <location>
        <begin position="3"/>
        <end position="101"/>
    </location>
</feature>
<keyword evidence="4" id="KW-1133">Transmembrane helix</keyword>
<dbReference type="SMART" id="SM00862">
    <property type="entry name" value="Trans_reg_C"/>
    <property type="match status" value="1"/>
</dbReference>
<evidence type="ECO:0000256" key="2">
    <source>
        <dbReference type="PROSITE-ProRule" id="PRU01091"/>
    </source>
</evidence>
<name>A0A508AB33_9GAMM</name>
<dbReference type="EMBL" id="VICE01000057">
    <property type="protein sequence ID" value="TQD47056.1"/>
    <property type="molecule type" value="Genomic_DNA"/>
</dbReference>
<dbReference type="SUPFAM" id="SSF48452">
    <property type="entry name" value="TPR-like"/>
    <property type="match status" value="1"/>
</dbReference>
<evidence type="ECO:0000259" key="5">
    <source>
        <dbReference type="PROSITE" id="PS51755"/>
    </source>
</evidence>
<dbReference type="GO" id="GO:0000160">
    <property type="term" value="P:phosphorelay signal transduction system"/>
    <property type="evidence" value="ECO:0007669"/>
    <property type="project" value="InterPro"/>
</dbReference>
<dbReference type="GO" id="GO:0006355">
    <property type="term" value="P:regulation of DNA-templated transcription"/>
    <property type="evidence" value="ECO:0007669"/>
    <property type="project" value="InterPro"/>
</dbReference>
<keyword evidence="1 2" id="KW-0238">DNA-binding</keyword>
<accession>A0A508AB33</accession>
<dbReference type="PANTHER" id="PTHR47691:SF3">
    <property type="entry name" value="HTH-TYPE TRANSCRIPTIONAL REGULATOR RV0890C-RELATED"/>
    <property type="match status" value="1"/>
</dbReference>
<evidence type="ECO:0000256" key="3">
    <source>
        <dbReference type="SAM" id="MobiDB-lite"/>
    </source>
</evidence>
<dbReference type="CDD" id="cd00383">
    <property type="entry name" value="trans_reg_C"/>
    <property type="match status" value="1"/>
</dbReference>
<dbReference type="GO" id="GO:0003677">
    <property type="term" value="F:DNA binding"/>
    <property type="evidence" value="ECO:0007669"/>
    <property type="project" value="UniProtKB-UniRule"/>
</dbReference>
<feature type="compositionally biased region" description="Pro residues" evidence="3">
    <location>
        <begin position="127"/>
        <end position="143"/>
    </location>
</feature>
<dbReference type="Gene3D" id="1.25.40.10">
    <property type="entry name" value="Tetratricopeptide repeat domain"/>
    <property type="match status" value="2"/>
</dbReference>
<evidence type="ECO:0000256" key="4">
    <source>
        <dbReference type="SAM" id="Phobius"/>
    </source>
</evidence>
<sequence>MRLPRYRFGEFELDPASRELSRGGEPLSLPPKSLDCLIYLIAHRERAVGRDELIAAVWGRVEVSDTVVAQTLLRARKRLGDTGNRQAMIRTVPRFGYQWVAATEALHDDTGRADDARMKAGEASPVPAVPDAPPSPSPSPSPPAQASARRPRWRLVVAVVLLVVIAAAAMGLRHWQGRQVPVPPDDTTLVLPVRVTPAGGETGWVRLGAMEYIANRLRRAGLKVLPSDQTLHLSVQFDDAVGDGDLARLQAASGARRIVLPQATQDAQGWRVRLDILDGDAGQSIVAQADSPLAAAASASDSWLKRSGHHDAGDGDAPSPLTERVQRIDAELLAGQLAAARDLIEAAPPEQRADPRLLVREGQLEYRAGRMDQAERLFSRILALPSPPAPEIRAKALMGQGAIAIRRQSFAAAEAHYTQALDVLESTEGNGIEDPALLGNAYNGRGVARVQQRHMEAAIRDMGLARVAMQRSGDYVEAATVGANLGRIELLRGHYPQALQEFDQSIAVFERFDVRDYLAATLMAKAEAQLTTVQPAEAVRSIEQAAAGIERIEDAYLASRIRVVEARVELANGHLDAAAAIIAGLDALDRDDLQAILQELGIRLRVAQGRTGEAATLARESLSTDDQDISDGLALAAIQAALRTGDSGTATAWQSRLERAAEARGEDGPVSSAVQLSIVRALIHQTNGEMERALEAAAEAAALAERDGSPKMRVEAGLLRSRLLAEHGQGDGAAAILGDLDTFARSDYGVAWMAFTLYQRLGEPAMATSARTQLEFLRGERDIDTEPLL</sequence>
<dbReference type="AlphaFoldDB" id="A0A508AB33"/>
<keyword evidence="4" id="KW-0812">Transmembrane</keyword>
<evidence type="ECO:0000313" key="6">
    <source>
        <dbReference type="EMBL" id="TQD47056.1"/>
    </source>
</evidence>
<dbReference type="Gene3D" id="1.10.10.10">
    <property type="entry name" value="Winged helix-like DNA-binding domain superfamily/Winged helix DNA-binding domain"/>
    <property type="match status" value="1"/>
</dbReference>
<feature type="transmembrane region" description="Helical" evidence="4">
    <location>
        <begin position="155"/>
        <end position="175"/>
    </location>
</feature>
<comment type="caution">
    <text evidence="6">The sequence shown here is derived from an EMBL/GenBank/DDBJ whole genome shotgun (WGS) entry which is preliminary data.</text>
</comment>
<dbReference type="InterPro" id="IPR019734">
    <property type="entry name" value="TPR_rpt"/>
</dbReference>
<dbReference type="OrthoDB" id="9149639at2"/>
<dbReference type="Proteomes" id="UP000318212">
    <property type="component" value="Unassembled WGS sequence"/>
</dbReference>
<dbReference type="Pfam" id="PF00486">
    <property type="entry name" value="Trans_reg_C"/>
    <property type="match status" value="1"/>
</dbReference>
<dbReference type="PANTHER" id="PTHR47691">
    <property type="entry name" value="REGULATOR-RELATED"/>
    <property type="match status" value="1"/>
</dbReference>
<dbReference type="SUPFAM" id="SSF46894">
    <property type="entry name" value="C-terminal effector domain of the bipartite response regulators"/>
    <property type="match status" value="1"/>
</dbReference>
<keyword evidence="7" id="KW-1185">Reference proteome</keyword>
<dbReference type="InterPro" id="IPR001867">
    <property type="entry name" value="OmpR/PhoB-type_DNA-bd"/>
</dbReference>
<dbReference type="SMART" id="SM00028">
    <property type="entry name" value="TPR"/>
    <property type="match status" value="4"/>
</dbReference>
<dbReference type="RefSeq" id="WP_141517905.1">
    <property type="nucleotide sequence ID" value="NZ_VICE01000057.1"/>
</dbReference>
<feature type="DNA-binding region" description="OmpR/PhoB-type" evidence="2">
    <location>
        <begin position="3"/>
        <end position="101"/>
    </location>
</feature>